<keyword evidence="2" id="KW-1185">Reference proteome</keyword>
<gene>
    <name evidence="1" type="ORF">KDM92_15500</name>
</gene>
<comment type="caution">
    <text evidence="1">The sequence shown here is derived from an EMBL/GenBank/DDBJ whole genome shotgun (WGS) entry which is preliminary data.</text>
</comment>
<evidence type="ECO:0000313" key="2">
    <source>
        <dbReference type="Proteomes" id="UP000680158"/>
    </source>
</evidence>
<proteinExistence type="predicted"/>
<protein>
    <submittedName>
        <fullName evidence="1">Uncharacterized protein</fullName>
    </submittedName>
</protein>
<reference evidence="1 2" key="1">
    <citation type="submission" date="2021-04" db="EMBL/GenBank/DDBJ databases">
        <title>novel species isolated from subtropical streams in China.</title>
        <authorList>
            <person name="Lu H."/>
        </authorList>
    </citation>
    <scope>NUCLEOTIDE SEQUENCE [LARGE SCALE GENOMIC DNA]</scope>
    <source>
        <strain evidence="1 2">BYS107W</strain>
    </source>
</reference>
<dbReference type="RefSeq" id="WP_212685351.1">
    <property type="nucleotide sequence ID" value="NZ_JAGSPM010000010.1"/>
</dbReference>
<accession>A0A941DJG3</accession>
<feature type="non-terminal residue" evidence="1">
    <location>
        <position position="1"/>
    </location>
</feature>
<dbReference type="Proteomes" id="UP000680158">
    <property type="component" value="Unassembled WGS sequence"/>
</dbReference>
<dbReference type="EMBL" id="JAGSPM010000010">
    <property type="protein sequence ID" value="MBR7747992.1"/>
    <property type="molecule type" value="Genomic_DNA"/>
</dbReference>
<dbReference type="AlphaFoldDB" id="A0A941DJG3"/>
<sequence>VSNFETIRLVNAGAGSSYSLTLTDTLISKNNASGVLSIVNDNDTANDSAATADTAGVSNESAVVIDARSLNNTSRFNYNGEEGASRTTDRIIMSDVNLNGTHGINGGAVDNSSTTFAANSDILEIRNTAVATLGDLANIRNMGNIHFNNDQAVAQTLTLQLDGATVDALADSFHTSSAAERETLTIKANDGSFTAVAAAQLDIDATLLGDLVNLNITGDTGLNGNDIVRLTASAAAGAQTINLGAGTNDKISFAGGSSIAITGTAGGNITMTQGANSVTHVLSNYEQLDLTGFTGASVTLTAAAGGSTIMGSSLNESLTFAGGTDTLVLRGLTAALNGLDTIASFTAGTDKVQVNLAALNAATGASLTAGGLAGANFATGAGLTSSAGAGVYFVFDTTSKTLYFDADANGAGTGVALVVTTAVNLTNADITLA</sequence>
<evidence type="ECO:0000313" key="1">
    <source>
        <dbReference type="EMBL" id="MBR7747992.1"/>
    </source>
</evidence>
<name>A0A941DJG3_9BURK</name>
<organism evidence="1 2">
    <name type="scientific">Undibacterium baiyunense</name>
    <dbReference type="NCBI Taxonomy" id="2828731"/>
    <lineage>
        <taxon>Bacteria</taxon>
        <taxon>Pseudomonadati</taxon>
        <taxon>Pseudomonadota</taxon>
        <taxon>Betaproteobacteria</taxon>
        <taxon>Burkholderiales</taxon>
        <taxon>Oxalobacteraceae</taxon>
        <taxon>Undibacterium</taxon>
    </lineage>
</organism>